<reference evidence="1 2" key="2">
    <citation type="journal article" date="2021" name="Genomics">
        <title>High-quality reference genome for Clonorchis sinensis.</title>
        <authorList>
            <person name="Young N.D."/>
            <person name="Stroehlein A.J."/>
            <person name="Kinkar L."/>
            <person name="Wang T."/>
            <person name="Sohn W.M."/>
            <person name="Chang B.C.H."/>
            <person name="Kaur P."/>
            <person name="Weisz D."/>
            <person name="Dudchenko O."/>
            <person name="Aiden E.L."/>
            <person name="Korhonen P.K."/>
            <person name="Gasser R.B."/>
        </authorList>
    </citation>
    <scope>NUCLEOTIDE SEQUENCE [LARGE SCALE GENOMIC DNA]</scope>
    <source>
        <strain evidence="1">Cs-k2</strain>
    </source>
</reference>
<proteinExistence type="predicted"/>
<dbReference type="SFLD" id="SFLDS00003">
    <property type="entry name" value="Haloacid_Dehalogenase"/>
    <property type="match status" value="2"/>
</dbReference>
<reference evidence="1 2" key="1">
    <citation type="journal article" date="2018" name="Biotechnol. Adv.">
        <title>Improved genomic resources and new bioinformatic workflow for the carcinogenic parasite Clonorchis sinensis: Biotechnological implications.</title>
        <authorList>
            <person name="Wang D."/>
            <person name="Korhonen P.K."/>
            <person name="Gasser R.B."/>
            <person name="Young N.D."/>
        </authorList>
    </citation>
    <scope>NUCLEOTIDE SEQUENCE [LARGE SCALE GENOMIC DNA]</scope>
    <source>
        <strain evidence="1">Cs-k2</strain>
    </source>
</reference>
<name>A0A8T1M7K6_CLOSI</name>
<dbReference type="InterPro" id="IPR036412">
    <property type="entry name" value="HAD-like_sf"/>
</dbReference>
<keyword evidence="2" id="KW-1185">Reference proteome</keyword>
<evidence type="ECO:0008006" key="3">
    <source>
        <dbReference type="Google" id="ProtNLM"/>
    </source>
</evidence>
<dbReference type="Proteomes" id="UP000286415">
    <property type="component" value="Unassembled WGS sequence"/>
</dbReference>
<gene>
    <name evidence="1" type="ORF">CSKR_109029</name>
</gene>
<comment type="caution">
    <text evidence="1">The sequence shown here is derived from an EMBL/GenBank/DDBJ whole genome shotgun (WGS) entry which is preliminary data.</text>
</comment>
<organism evidence="1 2">
    <name type="scientific">Clonorchis sinensis</name>
    <name type="common">Chinese liver fluke</name>
    <dbReference type="NCBI Taxonomy" id="79923"/>
    <lineage>
        <taxon>Eukaryota</taxon>
        <taxon>Metazoa</taxon>
        <taxon>Spiralia</taxon>
        <taxon>Lophotrochozoa</taxon>
        <taxon>Platyhelminthes</taxon>
        <taxon>Trematoda</taxon>
        <taxon>Digenea</taxon>
        <taxon>Opisthorchiida</taxon>
        <taxon>Opisthorchiata</taxon>
        <taxon>Opisthorchiidae</taxon>
        <taxon>Clonorchis</taxon>
    </lineage>
</organism>
<evidence type="ECO:0000313" key="2">
    <source>
        <dbReference type="Proteomes" id="UP000286415"/>
    </source>
</evidence>
<evidence type="ECO:0000313" key="1">
    <source>
        <dbReference type="EMBL" id="KAG5444671.1"/>
    </source>
</evidence>
<dbReference type="SUPFAM" id="SSF56784">
    <property type="entry name" value="HAD-like"/>
    <property type="match status" value="2"/>
</dbReference>
<dbReference type="InterPro" id="IPR050155">
    <property type="entry name" value="HAD-like_hydrolase_sf"/>
</dbReference>
<dbReference type="InterPro" id="IPR023214">
    <property type="entry name" value="HAD_sf"/>
</dbReference>
<dbReference type="InterPro" id="IPR023198">
    <property type="entry name" value="PGP-like_dom2"/>
</dbReference>
<dbReference type="Gene3D" id="3.40.50.1000">
    <property type="entry name" value="HAD superfamily/HAD-like"/>
    <property type="match status" value="2"/>
</dbReference>
<sequence length="589" mass="65386">MGLEKTLCWASGYNKKNVLCYIITRLYSATVKGGSLNSETNVPNYLPTDNLREKFMESGLIFETRYRKFPSTKRPVYKAIVFDKDGTLICFDSVWVPWAKQIATSISAAVKLDVQEDIFKVLGVCSKTSRVQPGLLAEGTKSQICEAITGILTKKNISRAYAHEISAHHINCCIPQPQQVNQLEDLPQLFTVLRQHDIRVAVCTSDSREPTIRALDKLRLLHLVDLVICGDDEQTHPKPDPHNGLLICDRLSVKPNEVVMVGDTPTDVKFAKNSRFGLTLGVLSGVGRRSDLERAWYGSKKTELNVRQLQNSKFQIIPSVADIIPIVLPNASVPVRVRPRLLSASQYDPTKKYKLVILDKNGSLTDVHPRWSNWAEVISSRLRKITSARIADKFMEMIGYDAEARRVSGGMLPDCSILHIRDCLGYLLNLNGYDERCSSEIVNKVWFVPDLDADDLLPGVVETITHLRQHGLAIALNTSDSQEVSRKFLSCTGLEGKIDYVLSAEDAGRHPKTSPDAVYHVLNALGHQPDETIVVGDTPSDLISGQSAGVGLTVGVLSGFSRAHNLLPYANWLIPNITHLPRLVLSNQH</sequence>
<dbReference type="PANTHER" id="PTHR43434:SF22">
    <property type="entry name" value="PHOSPHOGLYCOLATE PHOSPHATASE"/>
    <property type="match status" value="1"/>
</dbReference>
<dbReference type="GO" id="GO:0008967">
    <property type="term" value="F:phosphoglycolate phosphatase activity"/>
    <property type="evidence" value="ECO:0007669"/>
    <property type="project" value="TreeGrafter"/>
</dbReference>
<dbReference type="EMBL" id="NIRI02000056">
    <property type="protein sequence ID" value="KAG5444671.1"/>
    <property type="molecule type" value="Genomic_DNA"/>
</dbReference>
<dbReference type="PANTHER" id="PTHR43434">
    <property type="entry name" value="PHOSPHOGLYCOLATE PHOSPHATASE"/>
    <property type="match status" value="1"/>
</dbReference>
<accession>A0A8T1M7K6</accession>
<dbReference type="OrthoDB" id="269227at2759"/>
<dbReference type="Pfam" id="PF00702">
    <property type="entry name" value="Hydrolase"/>
    <property type="match status" value="2"/>
</dbReference>
<dbReference type="Gene3D" id="1.10.150.240">
    <property type="entry name" value="Putative phosphatase, domain 2"/>
    <property type="match status" value="1"/>
</dbReference>
<dbReference type="AlphaFoldDB" id="A0A8T1M7K6"/>
<dbReference type="GO" id="GO:0006281">
    <property type="term" value="P:DNA repair"/>
    <property type="evidence" value="ECO:0007669"/>
    <property type="project" value="TreeGrafter"/>
</dbReference>
<protein>
    <recommendedName>
        <fullName evidence="3">Phosphoglycolate phosphatase</fullName>
    </recommendedName>
</protein>
<dbReference type="SFLD" id="SFLDG01129">
    <property type="entry name" value="C1.5:_HAD__Beta-PGM__Phosphata"/>
    <property type="match status" value="2"/>
</dbReference>